<organism evidence="2 3">
    <name type="scientific">Facklamia languida CCUG 37842</name>
    <dbReference type="NCBI Taxonomy" id="883113"/>
    <lineage>
        <taxon>Bacteria</taxon>
        <taxon>Bacillati</taxon>
        <taxon>Bacillota</taxon>
        <taxon>Bacilli</taxon>
        <taxon>Lactobacillales</taxon>
        <taxon>Aerococcaceae</taxon>
        <taxon>Facklamia</taxon>
    </lineage>
</organism>
<keyword evidence="1" id="KW-1133">Transmembrane helix</keyword>
<protein>
    <recommendedName>
        <fullName evidence="4">ABC-2 type transporter domain-containing protein</fullName>
    </recommendedName>
</protein>
<dbReference type="STRING" id="883113.HMPREF9708_01005"/>
<feature type="transmembrane region" description="Helical" evidence="1">
    <location>
        <begin position="237"/>
        <end position="258"/>
    </location>
</feature>
<dbReference type="EMBL" id="AGEG01000013">
    <property type="protein sequence ID" value="EHR36779.1"/>
    <property type="molecule type" value="Genomic_DNA"/>
</dbReference>
<name>H3NJG6_9LACT</name>
<dbReference type="Proteomes" id="UP000006190">
    <property type="component" value="Unassembled WGS sequence"/>
</dbReference>
<feature type="transmembrane region" description="Helical" evidence="1">
    <location>
        <begin position="102"/>
        <end position="132"/>
    </location>
</feature>
<evidence type="ECO:0000313" key="3">
    <source>
        <dbReference type="Proteomes" id="UP000006190"/>
    </source>
</evidence>
<evidence type="ECO:0000256" key="1">
    <source>
        <dbReference type="SAM" id="Phobius"/>
    </source>
</evidence>
<feature type="transmembrane region" description="Helical" evidence="1">
    <location>
        <begin position="197"/>
        <end position="217"/>
    </location>
</feature>
<keyword evidence="3" id="KW-1185">Reference proteome</keyword>
<accession>H3NJG6</accession>
<feature type="transmembrane region" description="Helical" evidence="1">
    <location>
        <begin position="64"/>
        <end position="81"/>
    </location>
</feature>
<dbReference type="PATRIC" id="fig|883113.3.peg.999"/>
<reference evidence="2 3" key="1">
    <citation type="submission" date="2012-01" db="EMBL/GenBank/DDBJ databases">
        <title>The Genome Sequence of Facklamia languida CCUG 37842.</title>
        <authorList>
            <consortium name="The Broad Institute Genome Sequencing Platform"/>
            <person name="Earl A."/>
            <person name="Ward D."/>
            <person name="Feldgarden M."/>
            <person name="Gevers D."/>
            <person name="Huys G."/>
            <person name="Young S.K."/>
            <person name="Zeng Q."/>
            <person name="Gargeya S."/>
            <person name="Fitzgerald M."/>
            <person name="Haas B."/>
            <person name="Abouelleil A."/>
            <person name="Alvarado L."/>
            <person name="Arachchi H.M."/>
            <person name="Berlin A."/>
            <person name="Chapman S.B."/>
            <person name="Gearin G."/>
            <person name="Goldberg J."/>
            <person name="Griggs A."/>
            <person name="Gujja S."/>
            <person name="Hansen M."/>
            <person name="Heiman D."/>
            <person name="Howarth C."/>
            <person name="Larimer J."/>
            <person name="Lui A."/>
            <person name="MacDonald P.J.P."/>
            <person name="McCowen C."/>
            <person name="Montmayeur A."/>
            <person name="Murphy C."/>
            <person name="Neiman D."/>
            <person name="Pearson M."/>
            <person name="Priest M."/>
            <person name="Roberts A."/>
            <person name="Saif S."/>
            <person name="Shea T."/>
            <person name="Sisk P."/>
            <person name="Stolte C."/>
            <person name="Sykes S."/>
            <person name="Wortman J."/>
            <person name="Nusbaum C."/>
            <person name="Birren B."/>
        </authorList>
    </citation>
    <scope>NUCLEOTIDE SEQUENCE [LARGE SCALE GENOMIC DNA]</scope>
    <source>
        <strain evidence="2 3">CCUG 37842</strain>
    </source>
</reference>
<dbReference type="RefSeq" id="WP_006309140.1">
    <property type="nucleotide sequence ID" value="NZ_JH601133.1"/>
</dbReference>
<feature type="transmembrane region" description="Helical" evidence="1">
    <location>
        <begin position="162"/>
        <end position="190"/>
    </location>
</feature>
<sequence length="268" mass="30891">MSVALFKENMKRMFLQRNGLILLTYILGISAIQFYTYNRPNYLFEPSAFVRLLCFDHTGYGSEVYAITLPIMVAFFGAGLYREDVRRSIILNQSVRFGRKSYYYQQLLTAFIGGGIAGVSPYLVSSVLFFMLHPMTLPDPIVTQLNSLSPGWMYTLYSLHPFTLWLLLSLWIFLISGILTCLGLVVSYFISYKYFEYFFAFAVIFLTPLVFGVFGIYYLNLVPMMLLSHLSMLDGPLWMQTLAYWIVIVLVIGILFHWKVSDRNLGVD</sequence>
<proteinExistence type="predicted"/>
<evidence type="ECO:0008006" key="4">
    <source>
        <dbReference type="Google" id="ProtNLM"/>
    </source>
</evidence>
<keyword evidence="1" id="KW-0812">Transmembrane</keyword>
<comment type="caution">
    <text evidence="2">The sequence shown here is derived from an EMBL/GenBank/DDBJ whole genome shotgun (WGS) entry which is preliminary data.</text>
</comment>
<dbReference type="HOGENOM" id="CLU_1044880_0_0_9"/>
<dbReference type="AlphaFoldDB" id="H3NJG6"/>
<gene>
    <name evidence="2" type="ORF">HMPREF9708_01005</name>
</gene>
<evidence type="ECO:0000313" key="2">
    <source>
        <dbReference type="EMBL" id="EHR36779.1"/>
    </source>
</evidence>
<feature type="transmembrane region" description="Helical" evidence="1">
    <location>
        <begin position="20"/>
        <end position="37"/>
    </location>
</feature>
<keyword evidence="1" id="KW-0472">Membrane</keyword>